<protein>
    <recommendedName>
        <fullName evidence="3">Reverse transcriptase domain-containing protein</fullName>
    </recommendedName>
</protein>
<gene>
    <name evidence="1" type="ORF">LIER_10036</name>
</gene>
<organism evidence="1 2">
    <name type="scientific">Lithospermum erythrorhizon</name>
    <name type="common">Purple gromwell</name>
    <name type="synonym">Lithospermum officinale var. erythrorhizon</name>
    <dbReference type="NCBI Taxonomy" id="34254"/>
    <lineage>
        <taxon>Eukaryota</taxon>
        <taxon>Viridiplantae</taxon>
        <taxon>Streptophyta</taxon>
        <taxon>Embryophyta</taxon>
        <taxon>Tracheophyta</taxon>
        <taxon>Spermatophyta</taxon>
        <taxon>Magnoliopsida</taxon>
        <taxon>eudicotyledons</taxon>
        <taxon>Gunneridae</taxon>
        <taxon>Pentapetalae</taxon>
        <taxon>asterids</taxon>
        <taxon>lamiids</taxon>
        <taxon>Boraginales</taxon>
        <taxon>Boraginaceae</taxon>
        <taxon>Boraginoideae</taxon>
        <taxon>Lithospermeae</taxon>
        <taxon>Lithospermum</taxon>
    </lineage>
</organism>
<evidence type="ECO:0008006" key="3">
    <source>
        <dbReference type="Google" id="ProtNLM"/>
    </source>
</evidence>
<dbReference type="Proteomes" id="UP001454036">
    <property type="component" value="Unassembled WGS sequence"/>
</dbReference>
<accession>A0AAV3PMT3</accession>
<evidence type="ECO:0000313" key="1">
    <source>
        <dbReference type="EMBL" id="GAA0151287.1"/>
    </source>
</evidence>
<reference evidence="1 2" key="1">
    <citation type="submission" date="2024-01" db="EMBL/GenBank/DDBJ databases">
        <title>The complete chloroplast genome sequence of Lithospermum erythrorhizon: insights into the phylogenetic relationship among Boraginaceae species and the maternal lineages of purple gromwells.</title>
        <authorList>
            <person name="Okada T."/>
            <person name="Watanabe K."/>
        </authorList>
    </citation>
    <scope>NUCLEOTIDE SEQUENCE [LARGE SCALE GENOMIC DNA]</scope>
</reference>
<evidence type="ECO:0000313" key="2">
    <source>
        <dbReference type="Proteomes" id="UP001454036"/>
    </source>
</evidence>
<proteinExistence type="predicted"/>
<dbReference type="AlphaFoldDB" id="A0AAV3PMT3"/>
<dbReference type="EMBL" id="BAABME010001754">
    <property type="protein sequence ID" value="GAA0151287.1"/>
    <property type="molecule type" value="Genomic_DNA"/>
</dbReference>
<keyword evidence="2" id="KW-1185">Reference proteome</keyword>
<sequence length="465" mass="52375">MAVLCDRSLGRHEQCSQHTEGKENTLPLSVLYEKSKAGVEIITQTGPRHNVEGVSTNSRNKLPYEFAVGSSLGGLHEVVIKQDKAFRKGITKEIGRSGVKGINKSRGGYGTEVEVGNKRRLVILEGEGNGGKRDCIEARVNERSSGEVHPNAVLLEMTENELDSNKGENSSSEKGVGKTLTVHALRGIAGGITVMWKLDGVVAIESNTEWFVETIITIVTYGNQRSWKHIFVYVSWEEIKRRHQLGEGGGGFVFDSRWVGKEGCEEIIKVAWAKRWWVLGGIRLEKKLRAYEPGGFSHEGVRSLEIELDQAWGKEEIYWKEKAKVEMLKERDRNTKYFHAAAMLRRRKNRIVGIKDAEGLWAFTCKEVRKTVFEMPADKSPRPDDMMEAEEKRALTGIKISRESPSISHILFIEDTMIFCKANAQEGAEVMRILGQYEVAYGQKINVTKCSVSFDWNTPLDVRRT</sequence>
<comment type="caution">
    <text evidence="1">The sequence shown here is derived from an EMBL/GenBank/DDBJ whole genome shotgun (WGS) entry which is preliminary data.</text>
</comment>
<name>A0AAV3PMT3_LITER</name>